<gene>
    <name evidence="1" type="ORF">UFOVP222_117</name>
</gene>
<organism evidence="1">
    <name type="scientific">uncultured Caudovirales phage</name>
    <dbReference type="NCBI Taxonomy" id="2100421"/>
    <lineage>
        <taxon>Viruses</taxon>
        <taxon>Duplodnaviria</taxon>
        <taxon>Heunggongvirae</taxon>
        <taxon>Uroviricota</taxon>
        <taxon>Caudoviricetes</taxon>
        <taxon>Peduoviridae</taxon>
        <taxon>Maltschvirus</taxon>
        <taxon>Maltschvirus maltsch</taxon>
    </lineage>
</organism>
<dbReference type="EMBL" id="LR798269">
    <property type="protein sequence ID" value="CAB5219708.1"/>
    <property type="molecule type" value="Genomic_DNA"/>
</dbReference>
<proteinExistence type="predicted"/>
<reference evidence="1" key="1">
    <citation type="submission" date="2020-05" db="EMBL/GenBank/DDBJ databases">
        <authorList>
            <person name="Chiriac C."/>
            <person name="Salcher M."/>
            <person name="Ghai R."/>
            <person name="Kavagutti S V."/>
        </authorList>
    </citation>
    <scope>NUCLEOTIDE SEQUENCE</scope>
</reference>
<accession>A0A6J7WSB0</accession>
<evidence type="ECO:0000313" key="1">
    <source>
        <dbReference type="EMBL" id="CAB5219708.1"/>
    </source>
</evidence>
<name>A0A6J7WSB0_9CAUD</name>
<sequence>MSNAKALEFFALDKENFESYFIEGFTLTDEQWASIADEIDGRVANYLDELLATLVQQVEEGDWDE</sequence>
<protein>
    <submittedName>
        <fullName evidence="1">Uncharacterized protein</fullName>
    </submittedName>
</protein>